<keyword evidence="1" id="KW-1133">Transmembrane helix</keyword>
<evidence type="ECO:0000313" key="2">
    <source>
        <dbReference type="Proteomes" id="UP000035680"/>
    </source>
</evidence>
<name>A0A0K0FEE0_STRVS</name>
<proteinExistence type="predicted"/>
<feature type="transmembrane region" description="Helical" evidence="1">
    <location>
        <begin position="75"/>
        <end position="101"/>
    </location>
</feature>
<accession>A0A0K0FEE0</accession>
<evidence type="ECO:0000313" key="3">
    <source>
        <dbReference type="WBParaSite" id="SVE_0721900.1"/>
    </source>
</evidence>
<feature type="transmembrane region" description="Helical" evidence="1">
    <location>
        <begin position="6"/>
        <end position="22"/>
    </location>
</feature>
<reference evidence="3" key="2">
    <citation type="submission" date="2015-08" db="UniProtKB">
        <authorList>
            <consortium name="WormBaseParasite"/>
        </authorList>
    </citation>
    <scope>IDENTIFICATION</scope>
</reference>
<evidence type="ECO:0000256" key="1">
    <source>
        <dbReference type="SAM" id="Phobius"/>
    </source>
</evidence>
<keyword evidence="1" id="KW-0812">Transmembrane</keyword>
<keyword evidence="2" id="KW-1185">Reference proteome</keyword>
<protein>
    <submittedName>
        <fullName evidence="3">Secreted protein</fullName>
    </submittedName>
</protein>
<reference evidence="2" key="1">
    <citation type="submission" date="2014-07" db="EMBL/GenBank/DDBJ databases">
        <authorList>
            <person name="Martin A.A"/>
            <person name="De Silva N."/>
        </authorList>
    </citation>
    <scope>NUCLEOTIDE SEQUENCE</scope>
</reference>
<dbReference type="AlphaFoldDB" id="A0A0K0FEE0"/>
<dbReference type="WBParaSite" id="SVE_0721900.1">
    <property type="protein sequence ID" value="SVE_0721900.1"/>
    <property type="gene ID" value="SVE_0721900"/>
</dbReference>
<organism evidence="2 3">
    <name type="scientific">Strongyloides venezuelensis</name>
    <name type="common">Threadworm</name>
    <dbReference type="NCBI Taxonomy" id="75913"/>
    <lineage>
        <taxon>Eukaryota</taxon>
        <taxon>Metazoa</taxon>
        <taxon>Ecdysozoa</taxon>
        <taxon>Nematoda</taxon>
        <taxon>Chromadorea</taxon>
        <taxon>Rhabditida</taxon>
        <taxon>Tylenchina</taxon>
        <taxon>Panagrolaimomorpha</taxon>
        <taxon>Strongyloidoidea</taxon>
        <taxon>Strongyloididae</taxon>
        <taxon>Strongyloides</taxon>
    </lineage>
</organism>
<sequence length="128" mass="14176">MCSDCFAIFLKVSVAIIGIFAPESINVSTEKLFKEILIETTGFLIETGEQSLILLISLFNSFIKTEFLLLNLSLFLNFSLCCFGTSVLVCVGDCVHIFLVYADSTVFLNFRYASCVSSDSRYFSVNSG</sequence>
<keyword evidence="1" id="KW-0472">Membrane</keyword>
<dbReference type="Proteomes" id="UP000035680">
    <property type="component" value="Unassembled WGS sequence"/>
</dbReference>